<evidence type="ECO:0000313" key="3">
    <source>
        <dbReference type="Proteomes" id="UP000784294"/>
    </source>
</evidence>
<accession>A0A448WSI3</accession>
<comment type="caution">
    <text evidence="2">The sequence shown here is derived from an EMBL/GenBank/DDBJ whole genome shotgun (WGS) entry which is preliminary data.</text>
</comment>
<proteinExistence type="predicted"/>
<dbReference type="Proteomes" id="UP000784294">
    <property type="component" value="Unassembled WGS sequence"/>
</dbReference>
<evidence type="ECO:0000313" key="2">
    <source>
        <dbReference type="EMBL" id="VEL19119.1"/>
    </source>
</evidence>
<reference evidence="2" key="1">
    <citation type="submission" date="2018-11" db="EMBL/GenBank/DDBJ databases">
        <authorList>
            <consortium name="Pathogen Informatics"/>
        </authorList>
    </citation>
    <scope>NUCLEOTIDE SEQUENCE</scope>
</reference>
<name>A0A448WSI3_9PLAT</name>
<sequence length="123" mass="13931">MLHQIAWLSNQCRNKSFCELTVPKTLIDEREATKTIAKEEDVAEAGVNENAVHNKSDYEEDDENSANAESSKQNDSSLLKHEEASSSIHQPDWEKYHVKYPPFVETGLARQLTELACLPESEI</sequence>
<evidence type="ECO:0000256" key="1">
    <source>
        <dbReference type="SAM" id="MobiDB-lite"/>
    </source>
</evidence>
<feature type="compositionally biased region" description="Polar residues" evidence="1">
    <location>
        <begin position="65"/>
        <end position="77"/>
    </location>
</feature>
<organism evidence="2 3">
    <name type="scientific">Protopolystoma xenopodis</name>
    <dbReference type="NCBI Taxonomy" id="117903"/>
    <lineage>
        <taxon>Eukaryota</taxon>
        <taxon>Metazoa</taxon>
        <taxon>Spiralia</taxon>
        <taxon>Lophotrochozoa</taxon>
        <taxon>Platyhelminthes</taxon>
        <taxon>Monogenea</taxon>
        <taxon>Polyopisthocotylea</taxon>
        <taxon>Polystomatidea</taxon>
        <taxon>Polystomatidae</taxon>
        <taxon>Protopolystoma</taxon>
    </lineage>
</organism>
<feature type="region of interest" description="Disordered" evidence="1">
    <location>
        <begin position="37"/>
        <end position="91"/>
    </location>
</feature>
<dbReference type="AlphaFoldDB" id="A0A448WSI3"/>
<dbReference type="EMBL" id="CAAALY010040179">
    <property type="protein sequence ID" value="VEL19119.1"/>
    <property type="molecule type" value="Genomic_DNA"/>
</dbReference>
<protein>
    <submittedName>
        <fullName evidence="2">Uncharacterized protein</fullName>
    </submittedName>
</protein>
<keyword evidence="3" id="KW-1185">Reference proteome</keyword>
<gene>
    <name evidence="2" type="ORF">PXEA_LOCUS12559</name>
</gene>